<proteinExistence type="predicted"/>
<dbReference type="AlphaFoldDB" id="A0A2N7BI58"/>
<dbReference type="InterPro" id="IPR002931">
    <property type="entry name" value="Transglutaminase-like"/>
</dbReference>
<dbReference type="EMBL" id="MCSI01000190">
    <property type="protein sequence ID" value="PME55776.1"/>
    <property type="molecule type" value="Genomic_DNA"/>
</dbReference>
<protein>
    <recommendedName>
        <fullName evidence="1">Transglutaminase-like domain-containing protein</fullName>
    </recommendedName>
</protein>
<comment type="caution">
    <text evidence="2">The sequence shown here is derived from an EMBL/GenBank/DDBJ whole genome shotgun (WGS) entry which is preliminary data.</text>
</comment>
<sequence length="220" mass="25323">MSPESIIDELKKQSYSESELLIGIHNYVRDNIKFGFTVDFENVTPEKTLQHKMGHCNAQADLFRYLLKCAGFESRLSFVFINKSILKNAIPRIIYLLLPENLFHAVTQVKVSEKWLSTDSYIFTKDQFYTQKNKLIESSMSEGFGIHQNSVCEWDGEADAFSQANESLSLHQIVFCDLAIAIKSENNNNKILGINFNHILKPISSVGSKYFQRYMNQYLI</sequence>
<dbReference type="RefSeq" id="WP_102266760.1">
    <property type="nucleotide sequence ID" value="NZ_MCSH01000047.1"/>
</dbReference>
<dbReference type="Gene3D" id="3.10.620.30">
    <property type="match status" value="1"/>
</dbReference>
<organism evidence="2 3">
    <name type="scientific">Vibrio lentus</name>
    <dbReference type="NCBI Taxonomy" id="136468"/>
    <lineage>
        <taxon>Bacteria</taxon>
        <taxon>Pseudomonadati</taxon>
        <taxon>Pseudomonadota</taxon>
        <taxon>Gammaproteobacteria</taxon>
        <taxon>Vibrionales</taxon>
        <taxon>Vibrionaceae</taxon>
        <taxon>Vibrio</taxon>
    </lineage>
</organism>
<evidence type="ECO:0000313" key="3">
    <source>
        <dbReference type="Proteomes" id="UP000235778"/>
    </source>
</evidence>
<dbReference type="Pfam" id="PF01841">
    <property type="entry name" value="Transglut_core"/>
    <property type="match status" value="1"/>
</dbReference>
<gene>
    <name evidence="2" type="ORF">BCV30_20040</name>
</gene>
<dbReference type="Proteomes" id="UP000235778">
    <property type="component" value="Unassembled WGS sequence"/>
</dbReference>
<dbReference type="InterPro" id="IPR038765">
    <property type="entry name" value="Papain-like_cys_pep_sf"/>
</dbReference>
<dbReference type="SUPFAM" id="SSF54001">
    <property type="entry name" value="Cysteine proteinases"/>
    <property type="match status" value="1"/>
</dbReference>
<reference evidence="3" key="1">
    <citation type="submission" date="2016-07" db="EMBL/GenBank/DDBJ databases">
        <title>Nontailed viruses are major unrecognized killers of bacteria in the ocean.</title>
        <authorList>
            <person name="Kauffman K."/>
            <person name="Hussain F."/>
            <person name="Yang J."/>
            <person name="Arevalo P."/>
            <person name="Brown J."/>
            <person name="Cutler M."/>
            <person name="Kelly L."/>
            <person name="Polz M.F."/>
        </authorList>
    </citation>
    <scope>NUCLEOTIDE SEQUENCE [LARGE SCALE GENOMIC DNA]</scope>
    <source>
        <strain evidence="3">10N.286.55.C1</strain>
    </source>
</reference>
<name>A0A2N7BI58_9VIBR</name>
<evidence type="ECO:0000259" key="1">
    <source>
        <dbReference type="Pfam" id="PF01841"/>
    </source>
</evidence>
<evidence type="ECO:0000313" key="2">
    <source>
        <dbReference type="EMBL" id="PME55776.1"/>
    </source>
</evidence>
<accession>A0A2N7BI58</accession>
<feature type="domain" description="Transglutaminase-like" evidence="1">
    <location>
        <begin position="15"/>
        <end position="119"/>
    </location>
</feature>